<feature type="region of interest" description="Disordered" evidence="1">
    <location>
        <begin position="23"/>
        <end position="70"/>
    </location>
</feature>
<organism evidence="2 3">
    <name type="scientific">Streptomyces finlayi</name>
    <dbReference type="NCBI Taxonomy" id="67296"/>
    <lineage>
        <taxon>Bacteria</taxon>
        <taxon>Bacillati</taxon>
        <taxon>Actinomycetota</taxon>
        <taxon>Actinomycetes</taxon>
        <taxon>Kitasatosporales</taxon>
        <taxon>Streptomycetaceae</taxon>
        <taxon>Streptomyces</taxon>
    </lineage>
</organism>
<proteinExistence type="predicted"/>
<comment type="caution">
    <text evidence="2">The sequence shown here is derived from an EMBL/GenBank/DDBJ whole genome shotgun (WGS) entry which is preliminary data.</text>
</comment>
<evidence type="ECO:0000313" key="3">
    <source>
        <dbReference type="Proteomes" id="UP000638353"/>
    </source>
</evidence>
<reference evidence="2" key="2">
    <citation type="submission" date="2020-09" db="EMBL/GenBank/DDBJ databases">
        <authorList>
            <person name="Sun Q."/>
            <person name="Ohkuma M."/>
        </authorList>
    </citation>
    <scope>NUCLEOTIDE SEQUENCE</scope>
    <source>
        <strain evidence="2">JCM 4637</strain>
    </source>
</reference>
<reference evidence="2" key="1">
    <citation type="journal article" date="2014" name="Int. J. Syst. Evol. Microbiol.">
        <title>Complete genome sequence of Corynebacterium casei LMG S-19264T (=DSM 44701T), isolated from a smear-ripened cheese.</title>
        <authorList>
            <consortium name="US DOE Joint Genome Institute (JGI-PGF)"/>
            <person name="Walter F."/>
            <person name="Albersmeier A."/>
            <person name="Kalinowski J."/>
            <person name="Ruckert C."/>
        </authorList>
    </citation>
    <scope>NUCLEOTIDE SEQUENCE</scope>
    <source>
        <strain evidence="2">JCM 4637</strain>
    </source>
</reference>
<evidence type="ECO:0000256" key="1">
    <source>
        <dbReference type="SAM" id="MobiDB-lite"/>
    </source>
</evidence>
<name>A0A918X6B6_9ACTN</name>
<sequence length="70" mass="7587">MIRLERMGLVRKGLRALLFITGLHMGDGPPTVREPQRPPLRTAQRTARHDTCGGPNGRQGPPHRGATGPA</sequence>
<gene>
    <name evidence="2" type="ORF">GCM10010334_75250</name>
</gene>
<protein>
    <submittedName>
        <fullName evidence="2">Uncharacterized protein</fullName>
    </submittedName>
</protein>
<dbReference type="AlphaFoldDB" id="A0A918X6B6"/>
<dbReference type="Proteomes" id="UP000638353">
    <property type="component" value="Unassembled WGS sequence"/>
</dbReference>
<accession>A0A918X6B6</accession>
<dbReference type="EMBL" id="BMVC01000023">
    <property type="protein sequence ID" value="GHD15329.1"/>
    <property type="molecule type" value="Genomic_DNA"/>
</dbReference>
<evidence type="ECO:0000313" key="2">
    <source>
        <dbReference type="EMBL" id="GHD15329.1"/>
    </source>
</evidence>